<dbReference type="InterPro" id="IPR002156">
    <property type="entry name" value="RNaseH_domain"/>
</dbReference>
<dbReference type="EMBL" id="AJWK01026215">
    <property type="status" value="NOT_ANNOTATED_CDS"/>
    <property type="molecule type" value="Genomic_DNA"/>
</dbReference>
<proteinExistence type="predicted"/>
<evidence type="ECO:0000259" key="1">
    <source>
        <dbReference type="PROSITE" id="PS50879"/>
    </source>
</evidence>
<dbReference type="PROSITE" id="PS50879">
    <property type="entry name" value="RNASE_H_1"/>
    <property type="match status" value="1"/>
</dbReference>
<evidence type="ECO:0000313" key="2">
    <source>
        <dbReference type="EnsemblMetazoa" id="LLOJ007864-PA"/>
    </source>
</evidence>
<organism evidence="2 3">
    <name type="scientific">Lutzomyia longipalpis</name>
    <name type="common">Sand fly</name>
    <dbReference type="NCBI Taxonomy" id="7200"/>
    <lineage>
        <taxon>Eukaryota</taxon>
        <taxon>Metazoa</taxon>
        <taxon>Ecdysozoa</taxon>
        <taxon>Arthropoda</taxon>
        <taxon>Hexapoda</taxon>
        <taxon>Insecta</taxon>
        <taxon>Pterygota</taxon>
        <taxon>Neoptera</taxon>
        <taxon>Endopterygota</taxon>
        <taxon>Diptera</taxon>
        <taxon>Nematocera</taxon>
        <taxon>Psychodoidea</taxon>
        <taxon>Psychodidae</taxon>
        <taxon>Lutzomyia</taxon>
        <taxon>Lutzomyia</taxon>
    </lineage>
</organism>
<dbReference type="GO" id="GO:0004523">
    <property type="term" value="F:RNA-DNA hybrid ribonuclease activity"/>
    <property type="evidence" value="ECO:0007669"/>
    <property type="project" value="InterPro"/>
</dbReference>
<dbReference type="EMBL" id="AJWK01026217">
    <property type="status" value="NOT_ANNOTATED_CDS"/>
    <property type="molecule type" value="Genomic_DNA"/>
</dbReference>
<dbReference type="CDD" id="cd09276">
    <property type="entry name" value="Rnase_HI_RT_non_LTR"/>
    <property type="match status" value="1"/>
</dbReference>
<dbReference type="Gene3D" id="3.30.420.10">
    <property type="entry name" value="Ribonuclease H-like superfamily/Ribonuclease H"/>
    <property type="match status" value="1"/>
</dbReference>
<protein>
    <recommendedName>
        <fullName evidence="1">RNase H type-1 domain-containing protein</fullName>
    </recommendedName>
</protein>
<dbReference type="Proteomes" id="UP000092461">
    <property type="component" value="Unassembled WGS sequence"/>
</dbReference>
<sequence length="174" mass="18923">MFRGALLNVIYDVPGHVYMYTTPAKANKPPPAVAVGKSLHKCSRRRRPHRTTEEEYSVSTSGLVSIFSAEAKAVHHALSVASPHQGRTAILTDSLSVVQALGGSDNHHPTITNIKMLVYSNPHDTRIVWIPGHCGIAGNEKADELAGDAASKRTVEDISVPLVDLQRRCKEKLI</sequence>
<feature type="domain" description="RNase H type-1" evidence="1">
    <location>
        <begin position="13"/>
        <end position="151"/>
    </location>
</feature>
<dbReference type="EnsemblMetazoa" id="LLOJ007864-RA">
    <property type="protein sequence ID" value="LLOJ007864-PA"/>
    <property type="gene ID" value="LLOJ007864"/>
</dbReference>
<dbReference type="Pfam" id="PF00075">
    <property type="entry name" value="RNase_H"/>
    <property type="match status" value="1"/>
</dbReference>
<name>A0A1B0CSL5_LUTLO</name>
<dbReference type="AlphaFoldDB" id="A0A1B0CSL5"/>
<accession>A0A1B0CSL5</accession>
<dbReference type="SUPFAM" id="SSF53098">
    <property type="entry name" value="Ribonuclease H-like"/>
    <property type="match status" value="1"/>
</dbReference>
<dbReference type="VEuPathDB" id="VectorBase:LLONM1_009705"/>
<dbReference type="GO" id="GO:0003676">
    <property type="term" value="F:nucleic acid binding"/>
    <property type="evidence" value="ECO:0007669"/>
    <property type="project" value="InterPro"/>
</dbReference>
<keyword evidence="3" id="KW-1185">Reference proteome</keyword>
<dbReference type="VEuPathDB" id="VectorBase:LLOJ007864"/>
<dbReference type="InterPro" id="IPR012337">
    <property type="entry name" value="RNaseH-like_sf"/>
</dbReference>
<dbReference type="EMBL" id="AJWK01026216">
    <property type="status" value="NOT_ANNOTATED_CDS"/>
    <property type="molecule type" value="Genomic_DNA"/>
</dbReference>
<dbReference type="InterPro" id="IPR036397">
    <property type="entry name" value="RNaseH_sf"/>
</dbReference>
<reference evidence="2" key="1">
    <citation type="submission" date="2020-05" db="UniProtKB">
        <authorList>
            <consortium name="EnsemblMetazoa"/>
        </authorList>
    </citation>
    <scope>IDENTIFICATION</scope>
    <source>
        <strain evidence="2">Jacobina</strain>
    </source>
</reference>
<evidence type="ECO:0000313" key="3">
    <source>
        <dbReference type="Proteomes" id="UP000092461"/>
    </source>
</evidence>